<feature type="domain" description="HhH-GPD" evidence="1">
    <location>
        <begin position="27"/>
        <end position="125"/>
    </location>
</feature>
<accession>A0A5Q2FAK9</accession>
<dbReference type="InterPro" id="IPR017658">
    <property type="entry name" value="HhH-GPD_base_excis"/>
</dbReference>
<name>A0A5Q2FAK9_9ACTN</name>
<dbReference type="RefSeq" id="WP_153572258.1">
    <property type="nucleotide sequence ID" value="NZ_CP045725.1"/>
</dbReference>
<protein>
    <submittedName>
        <fullName evidence="2">Fe-S cluster assembly protein HesB</fullName>
    </submittedName>
</protein>
<dbReference type="NCBIfam" id="TIGR03252">
    <property type="entry name" value="HhH-GPD-type base excision DNA repair protein"/>
    <property type="match status" value="1"/>
</dbReference>
<dbReference type="GO" id="GO:0003824">
    <property type="term" value="F:catalytic activity"/>
    <property type="evidence" value="ECO:0007669"/>
    <property type="project" value="InterPro"/>
</dbReference>
<dbReference type="AlphaFoldDB" id="A0A5Q2FAK9"/>
<dbReference type="Proteomes" id="UP000386847">
    <property type="component" value="Chromosome"/>
</dbReference>
<dbReference type="EMBL" id="CP045725">
    <property type="protein sequence ID" value="QGF23728.1"/>
    <property type="molecule type" value="Genomic_DNA"/>
</dbReference>
<proteinExistence type="predicted"/>
<reference evidence="2 3" key="1">
    <citation type="submission" date="2019-10" db="EMBL/GenBank/DDBJ databases">
        <title>Genomic analysis of Raineyella sp. CBA3103.</title>
        <authorList>
            <person name="Roh S.W."/>
        </authorList>
    </citation>
    <scope>NUCLEOTIDE SEQUENCE [LARGE SCALE GENOMIC DNA]</scope>
    <source>
        <strain evidence="2 3">CBA3103</strain>
    </source>
</reference>
<organism evidence="2 3">
    <name type="scientific">Raineyella fluvialis</name>
    <dbReference type="NCBI Taxonomy" id="2662261"/>
    <lineage>
        <taxon>Bacteria</taxon>
        <taxon>Bacillati</taxon>
        <taxon>Actinomycetota</taxon>
        <taxon>Actinomycetes</taxon>
        <taxon>Propionibacteriales</taxon>
        <taxon>Propionibacteriaceae</taxon>
        <taxon>Raineyella</taxon>
    </lineage>
</organism>
<keyword evidence="3" id="KW-1185">Reference proteome</keyword>
<dbReference type="Gene3D" id="1.10.340.30">
    <property type="entry name" value="Hypothetical protein, domain 2"/>
    <property type="match status" value="1"/>
</dbReference>
<dbReference type="InterPro" id="IPR003265">
    <property type="entry name" value="HhH-GPD_domain"/>
</dbReference>
<gene>
    <name evidence="2" type="ORF">Rai3103_08650</name>
</gene>
<dbReference type="SUPFAM" id="SSF48150">
    <property type="entry name" value="DNA-glycosylase"/>
    <property type="match status" value="1"/>
</dbReference>
<evidence type="ECO:0000259" key="1">
    <source>
        <dbReference type="Pfam" id="PF00730"/>
    </source>
</evidence>
<dbReference type="Pfam" id="PF00730">
    <property type="entry name" value="HhH-GPD"/>
    <property type="match status" value="1"/>
</dbReference>
<evidence type="ECO:0000313" key="2">
    <source>
        <dbReference type="EMBL" id="QGF23728.1"/>
    </source>
</evidence>
<sequence length="190" mass="20456">MTRTLHLVGDEKADALLAGEPFALLTGMVLDQQVPMEVAFSGPAKIVDRLGTIDPAAIAAMDPEAVLAAFAERPAVHRFPRSMAQRVQALAAEIVASYGGRTEAIWTEGEPTGAEVLRRLKKLPGFGDQKARIFLALLGKQWGLQAPGWQEAAGDYAAEGCRRSIADVVDEQSLAEVRAFKKEMKARAKS</sequence>
<dbReference type="GO" id="GO:0006284">
    <property type="term" value="P:base-excision repair"/>
    <property type="evidence" value="ECO:0007669"/>
    <property type="project" value="InterPro"/>
</dbReference>
<dbReference type="InterPro" id="IPR011257">
    <property type="entry name" value="DNA_glycosylase"/>
</dbReference>
<dbReference type="KEGG" id="rain:Rai3103_08650"/>
<evidence type="ECO:0000313" key="3">
    <source>
        <dbReference type="Proteomes" id="UP000386847"/>
    </source>
</evidence>